<evidence type="ECO:0008006" key="2">
    <source>
        <dbReference type="Google" id="ProtNLM"/>
    </source>
</evidence>
<protein>
    <recommendedName>
        <fullName evidence="2">Integrase, catalytic region, zinc finger, CCHC-type, peptidase aspartic, catalytic</fullName>
    </recommendedName>
</protein>
<feature type="non-terminal residue" evidence="1">
    <location>
        <position position="90"/>
    </location>
</feature>
<comment type="caution">
    <text evidence="1">The sequence shown here is derived from an EMBL/GenBank/DDBJ whole genome shotgun (WGS) entry which is preliminary data.</text>
</comment>
<dbReference type="EMBL" id="BKCJ011606321">
    <property type="protein sequence ID" value="GFD43813.1"/>
    <property type="molecule type" value="Genomic_DNA"/>
</dbReference>
<dbReference type="AlphaFoldDB" id="A0A699WAC6"/>
<proteinExistence type="predicted"/>
<sequence>MQQEEHLNSEVDSVLDDNMITYDEYQNDFGVEAVSTVVSVDEADKQSMIAVLQRMHTEIAVYVRVNDEHKLVNATLTAELERCKIEMQAL</sequence>
<organism evidence="1">
    <name type="scientific">Tanacetum cinerariifolium</name>
    <name type="common">Dalmatian daisy</name>
    <name type="synonym">Chrysanthemum cinerariifolium</name>
    <dbReference type="NCBI Taxonomy" id="118510"/>
    <lineage>
        <taxon>Eukaryota</taxon>
        <taxon>Viridiplantae</taxon>
        <taxon>Streptophyta</taxon>
        <taxon>Embryophyta</taxon>
        <taxon>Tracheophyta</taxon>
        <taxon>Spermatophyta</taxon>
        <taxon>Magnoliopsida</taxon>
        <taxon>eudicotyledons</taxon>
        <taxon>Gunneridae</taxon>
        <taxon>Pentapetalae</taxon>
        <taxon>asterids</taxon>
        <taxon>campanulids</taxon>
        <taxon>Asterales</taxon>
        <taxon>Asteraceae</taxon>
        <taxon>Asteroideae</taxon>
        <taxon>Anthemideae</taxon>
        <taxon>Anthemidinae</taxon>
        <taxon>Tanacetum</taxon>
    </lineage>
</organism>
<name>A0A699WAC6_TANCI</name>
<gene>
    <name evidence="1" type="ORF">Tci_915782</name>
</gene>
<accession>A0A699WAC6</accession>
<reference evidence="1" key="1">
    <citation type="journal article" date="2019" name="Sci. Rep.">
        <title>Draft genome of Tanacetum cinerariifolium, the natural source of mosquito coil.</title>
        <authorList>
            <person name="Yamashiro T."/>
            <person name="Shiraishi A."/>
            <person name="Satake H."/>
            <person name="Nakayama K."/>
        </authorList>
    </citation>
    <scope>NUCLEOTIDE SEQUENCE</scope>
</reference>
<evidence type="ECO:0000313" key="1">
    <source>
        <dbReference type="EMBL" id="GFD43813.1"/>
    </source>
</evidence>